<protein>
    <submittedName>
        <fullName evidence="1">Uncharacterized protein</fullName>
    </submittedName>
</protein>
<dbReference type="EMBL" id="GBRH01203591">
    <property type="protein sequence ID" value="JAD94304.1"/>
    <property type="molecule type" value="Transcribed_RNA"/>
</dbReference>
<name>A0A0A9E0H2_ARUDO</name>
<evidence type="ECO:0000313" key="1">
    <source>
        <dbReference type="EMBL" id="JAD94304.1"/>
    </source>
</evidence>
<proteinExistence type="predicted"/>
<accession>A0A0A9E0H2</accession>
<organism evidence="1">
    <name type="scientific">Arundo donax</name>
    <name type="common">Giant reed</name>
    <name type="synonym">Donax arundinaceus</name>
    <dbReference type="NCBI Taxonomy" id="35708"/>
    <lineage>
        <taxon>Eukaryota</taxon>
        <taxon>Viridiplantae</taxon>
        <taxon>Streptophyta</taxon>
        <taxon>Embryophyta</taxon>
        <taxon>Tracheophyta</taxon>
        <taxon>Spermatophyta</taxon>
        <taxon>Magnoliopsida</taxon>
        <taxon>Liliopsida</taxon>
        <taxon>Poales</taxon>
        <taxon>Poaceae</taxon>
        <taxon>PACMAD clade</taxon>
        <taxon>Arundinoideae</taxon>
        <taxon>Arundineae</taxon>
        <taxon>Arundo</taxon>
    </lineage>
</organism>
<dbReference type="AlphaFoldDB" id="A0A0A9E0H2"/>
<reference evidence="1" key="1">
    <citation type="submission" date="2014-09" db="EMBL/GenBank/DDBJ databases">
        <authorList>
            <person name="Magalhaes I.L.F."/>
            <person name="Oliveira U."/>
            <person name="Santos F.R."/>
            <person name="Vidigal T.H.D.A."/>
            <person name="Brescovit A.D."/>
            <person name="Santos A.J."/>
        </authorList>
    </citation>
    <scope>NUCLEOTIDE SEQUENCE</scope>
    <source>
        <tissue evidence="1">Shoot tissue taken approximately 20 cm above the soil surface</tissue>
    </source>
</reference>
<reference evidence="1" key="2">
    <citation type="journal article" date="2015" name="Data Brief">
        <title>Shoot transcriptome of the giant reed, Arundo donax.</title>
        <authorList>
            <person name="Barrero R.A."/>
            <person name="Guerrero F.D."/>
            <person name="Moolhuijzen P."/>
            <person name="Goolsby J.A."/>
            <person name="Tidwell J."/>
            <person name="Bellgard S.E."/>
            <person name="Bellgard M.I."/>
        </authorList>
    </citation>
    <scope>NUCLEOTIDE SEQUENCE</scope>
    <source>
        <tissue evidence="1">Shoot tissue taken approximately 20 cm above the soil surface</tissue>
    </source>
</reference>
<sequence>MQVIYLSHLIVFRIISVRIPKMFSCHQRM</sequence>